<name>A0A1G9RM83_9FIRM</name>
<dbReference type="NCBIfam" id="TIGR01826">
    <property type="entry name" value="CofD_related"/>
    <property type="match status" value="1"/>
</dbReference>
<gene>
    <name evidence="4" type="ORF">SAMN04515677_10731</name>
</gene>
<comment type="subcellular location">
    <subcellularLocation>
        <location evidence="2">Cytoplasm</location>
    </subcellularLocation>
</comment>
<dbReference type="InterPro" id="IPR010119">
    <property type="entry name" value="Gluconeogen_factor"/>
</dbReference>
<evidence type="ECO:0000313" key="5">
    <source>
        <dbReference type="Proteomes" id="UP000199068"/>
    </source>
</evidence>
<evidence type="ECO:0000313" key="4">
    <source>
        <dbReference type="EMBL" id="SDM23505.1"/>
    </source>
</evidence>
<dbReference type="GO" id="GO:0008360">
    <property type="term" value="P:regulation of cell shape"/>
    <property type="evidence" value="ECO:0007669"/>
    <property type="project" value="UniProtKB-UniRule"/>
</dbReference>
<dbReference type="STRING" id="1121325.SAMN04515677_10731"/>
<keyword evidence="3" id="KW-0472">Membrane</keyword>
<sequence>MTSVLIVIGVTGWIALIISLFLYRKVVKQKSRIFNGLRHEDDLGPNVVVIGGGTGQSVFLRGLKHYTQNITAIVTVADDGGGSGVLREDLGMLPPGDIRNCLLALANIEPTMDEVMKYRFTEGALKGQSFGNLFLAAMNGLYGNFEVAVYKMSEIFAITGRVLPVTLEDIKLIAQLKNGNKVKGESIIPKEVKSQQSTIERVYLDPVDVKPLDEVINSIANADIIIIGPGSLYTSIIPNLLVEGVVDAIKKSKAPKVYISNIMTQPGETDNYNVLDHVNSIVKHTKENILDYVIANNEVLPKDIFEIYQNDGATQVLLDKDQKEYLKSMGVKTIEENLIEIKNNYIRHDANHISNVVVDLALRHKNDTGK</sequence>
<comment type="similarity">
    <text evidence="2">Belongs to the gluconeogenesis factor family.</text>
</comment>
<protein>
    <recommendedName>
        <fullName evidence="2">Putative gluconeogenesis factor</fullName>
    </recommendedName>
</protein>
<evidence type="ECO:0000256" key="1">
    <source>
        <dbReference type="ARBA" id="ARBA00022490"/>
    </source>
</evidence>
<keyword evidence="3" id="KW-1133">Transmembrane helix</keyword>
<keyword evidence="3" id="KW-0812">Transmembrane</keyword>
<dbReference type="GO" id="GO:0005737">
    <property type="term" value="C:cytoplasm"/>
    <property type="evidence" value="ECO:0007669"/>
    <property type="project" value="UniProtKB-SubCell"/>
</dbReference>
<evidence type="ECO:0000256" key="3">
    <source>
        <dbReference type="SAM" id="Phobius"/>
    </source>
</evidence>
<keyword evidence="1 2" id="KW-0963">Cytoplasm</keyword>
<dbReference type="Gene3D" id="3.40.50.10680">
    <property type="entry name" value="CofD-like domains"/>
    <property type="match status" value="1"/>
</dbReference>
<dbReference type="CDD" id="cd07187">
    <property type="entry name" value="YvcK_like"/>
    <property type="match status" value="1"/>
</dbReference>
<dbReference type="GO" id="GO:0043743">
    <property type="term" value="F:LPPG:FO 2-phospho-L-lactate transferase activity"/>
    <property type="evidence" value="ECO:0007669"/>
    <property type="project" value="InterPro"/>
</dbReference>
<comment type="function">
    <text evidence="2">Required for morphogenesis under gluconeogenic growth conditions.</text>
</comment>
<dbReference type="AlphaFoldDB" id="A0A1G9RM83"/>
<organism evidence="4 5">
    <name type="scientific">Romboutsia lituseburensis DSM 797</name>
    <dbReference type="NCBI Taxonomy" id="1121325"/>
    <lineage>
        <taxon>Bacteria</taxon>
        <taxon>Bacillati</taxon>
        <taxon>Bacillota</taxon>
        <taxon>Clostridia</taxon>
        <taxon>Peptostreptococcales</taxon>
        <taxon>Peptostreptococcaceae</taxon>
        <taxon>Romboutsia</taxon>
    </lineage>
</organism>
<proteinExistence type="inferred from homology"/>
<reference evidence="4 5" key="1">
    <citation type="submission" date="2016-10" db="EMBL/GenBank/DDBJ databases">
        <authorList>
            <person name="de Groot N.N."/>
        </authorList>
    </citation>
    <scope>NUCLEOTIDE SEQUENCE [LARGE SCALE GENOMIC DNA]</scope>
    <source>
        <strain evidence="4 5">DSM 797</strain>
    </source>
</reference>
<dbReference type="PANTHER" id="PTHR30135">
    <property type="entry name" value="UNCHARACTERIZED PROTEIN YVCK-RELATED"/>
    <property type="match status" value="1"/>
</dbReference>
<accession>A0A1G9RM83</accession>
<dbReference type="Proteomes" id="UP000199068">
    <property type="component" value="Unassembled WGS sequence"/>
</dbReference>
<dbReference type="PANTHER" id="PTHR30135:SF3">
    <property type="entry name" value="GLUCONEOGENESIS FACTOR-RELATED"/>
    <property type="match status" value="1"/>
</dbReference>
<keyword evidence="5" id="KW-1185">Reference proteome</keyword>
<feature type="transmembrane region" description="Helical" evidence="3">
    <location>
        <begin position="6"/>
        <end position="23"/>
    </location>
</feature>
<evidence type="ECO:0000256" key="2">
    <source>
        <dbReference type="HAMAP-Rule" id="MF_00973"/>
    </source>
</evidence>
<dbReference type="InterPro" id="IPR038136">
    <property type="entry name" value="CofD-like_dom_sf"/>
</dbReference>
<dbReference type="RefSeq" id="WP_092726806.1">
    <property type="nucleotide sequence ID" value="NZ_FNGW01000007.1"/>
</dbReference>
<dbReference type="SUPFAM" id="SSF142338">
    <property type="entry name" value="CofD-like"/>
    <property type="match status" value="1"/>
</dbReference>
<dbReference type="HAMAP" id="MF_00973">
    <property type="entry name" value="Gluconeogen_factor"/>
    <property type="match status" value="1"/>
</dbReference>
<dbReference type="Pfam" id="PF01933">
    <property type="entry name" value="CofD"/>
    <property type="match status" value="1"/>
</dbReference>
<dbReference type="InterPro" id="IPR002882">
    <property type="entry name" value="CofD"/>
</dbReference>
<dbReference type="EMBL" id="FNGW01000007">
    <property type="protein sequence ID" value="SDM23505.1"/>
    <property type="molecule type" value="Genomic_DNA"/>
</dbReference>